<dbReference type="EMBL" id="MVHV01000003">
    <property type="protein sequence ID" value="ORA84723.1"/>
    <property type="molecule type" value="Genomic_DNA"/>
</dbReference>
<name>A0ABX3SVX1_MYCMA</name>
<evidence type="ECO:0000313" key="2">
    <source>
        <dbReference type="EMBL" id="ORA84723.1"/>
    </source>
</evidence>
<reference evidence="2 3" key="1">
    <citation type="submission" date="2017-02" db="EMBL/GenBank/DDBJ databases">
        <title>The new phylogeny of genus Mycobacterium.</title>
        <authorList>
            <person name="Tortoli E."/>
            <person name="Trovato A."/>
            <person name="Cirillo D.M."/>
        </authorList>
    </citation>
    <scope>NUCLEOTIDE SEQUENCE [LARGE SCALE GENOMIC DNA]</scope>
    <source>
        <strain evidence="2 3">IP1130001</strain>
    </source>
</reference>
<dbReference type="RefSeq" id="WP_083009664.1">
    <property type="nucleotide sequence ID" value="NZ_CP060015.1"/>
</dbReference>
<dbReference type="Pfam" id="PF00934">
    <property type="entry name" value="PE"/>
    <property type="match status" value="1"/>
</dbReference>
<keyword evidence="3" id="KW-1185">Reference proteome</keyword>
<evidence type="ECO:0000313" key="3">
    <source>
        <dbReference type="Proteomes" id="UP000243140"/>
    </source>
</evidence>
<dbReference type="Proteomes" id="UP000243140">
    <property type="component" value="Unassembled WGS sequence"/>
</dbReference>
<dbReference type="InterPro" id="IPR000084">
    <property type="entry name" value="PE-PGRS_N"/>
</dbReference>
<feature type="domain" description="PE" evidence="1">
    <location>
        <begin position="4"/>
        <end position="30"/>
    </location>
</feature>
<evidence type="ECO:0000259" key="1">
    <source>
        <dbReference type="Pfam" id="PF00934"/>
    </source>
</evidence>
<comment type="caution">
    <text evidence="2">The sequence shown here is derived from an EMBL/GenBank/DDBJ whole genome shotgun (WGS) entry which is preliminary data.</text>
</comment>
<dbReference type="Gene3D" id="1.10.287.850">
    <property type="entry name" value="HP0062-like domain"/>
    <property type="match status" value="1"/>
</dbReference>
<organism evidence="2 3">
    <name type="scientific">Mycobacterium malmoense</name>
    <dbReference type="NCBI Taxonomy" id="1780"/>
    <lineage>
        <taxon>Bacteria</taxon>
        <taxon>Bacillati</taxon>
        <taxon>Actinomycetota</taxon>
        <taxon>Actinomycetes</taxon>
        <taxon>Mycobacteriales</taxon>
        <taxon>Mycobacteriaceae</taxon>
        <taxon>Mycobacterium</taxon>
    </lineage>
</organism>
<sequence>MSFVIAHPEALAAAASRLTGVGSALAAQNAGGPR</sequence>
<gene>
    <name evidence="2" type="ORF">BST29_03905</name>
</gene>
<proteinExistence type="predicted"/>
<accession>A0ABX3SVX1</accession>
<protein>
    <recommendedName>
        <fullName evidence="1">PE domain-containing protein</fullName>
    </recommendedName>
</protein>